<keyword evidence="3" id="KW-1185">Reference proteome</keyword>
<gene>
    <name evidence="2" type="ORF">PSTT_03122</name>
</gene>
<dbReference type="EMBL" id="PKSL01000019">
    <property type="protein sequence ID" value="POW14236.1"/>
    <property type="molecule type" value="Genomic_DNA"/>
</dbReference>
<accession>A0A2S4VXL6</accession>
<dbReference type="VEuPathDB" id="FungiDB:PSTT_03122"/>
<evidence type="ECO:0000256" key="1">
    <source>
        <dbReference type="SAM" id="MobiDB-lite"/>
    </source>
</evidence>
<reference evidence="2" key="1">
    <citation type="submission" date="2017-12" db="EMBL/GenBank/DDBJ databases">
        <title>Gene loss provides genomic basis for host adaptation in cereal stripe rust fungi.</title>
        <authorList>
            <person name="Xia C."/>
        </authorList>
    </citation>
    <scope>NUCLEOTIDE SEQUENCE [LARGE SCALE GENOMIC DNA]</scope>
    <source>
        <strain evidence="2">93-210</strain>
    </source>
</reference>
<comment type="caution">
    <text evidence="2">The sequence shown here is derived from an EMBL/GenBank/DDBJ whole genome shotgun (WGS) entry which is preliminary data.</text>
</comment>
<organism evidence="2 3">
    <name type="scientific">Puccinia striiformis</name>
    <dbReference type="NCBI Taxonomy" id="27350"/>
    <lineage>
        <taxon>Eukaryota</taxon>
        <taxon>Fungi</taxon>
        <taxon>Dikarya</taxon>
        <taxon>Basidiomycota</taxon>
        <taxon>Pucciniomycotina</taxon>
        <taxon>Pucciniomycetes</taxon>
        <taxon>Pucciniales</taxon>
        <taxon>Pucciniaceae</taxon>
        <taxon>Puccinia</taxon>
    </lineage>
</organism>
<proteinExistence type="predicted"/>
<dbReference type="Proteomes" id="UP000239156">
    <property type="component" value="Unassembled WGS sequence"/>
</dbReference>
<feature type="compositionally biased region" description="Polar residues" evidence="1">
    <location>
        <begin position="135"/>
        <end position="147"/>
    </location>
</feature>
<dbReference type="AlphaFoldDB" id="A0A2S4VXL6"/>
<name>A0A2S4VXL6_9BASI</name>
<evidence type="ECO:0000313" key="2">
    <source>
        <dbReference type="EMBL" id="POW14236.1"/>
    </source>
</evidence>
<feature type="region of interest" description="Disordered" evidence="1">
    <location>
        <begin position="115"/>
        <end position="147"/>
    </location>
</feature>
<protein>
    <submittedName>
        <fullName evidence="2">Uncharacterized protein</fullName>
    </submittedName>
</protein>
<dbReference type="VEuPathDB" id="FungiDB:PSHT_12582"/>
<sequence>MKQIEYESVKKQQLIEERYKKLTHTFSETSEQINRQLLASQKNERKLTDKVKLQSDLLLHTEEKLQDMIKKYGSVKGALRKNSHHYPLCAVDDCFDVCLNKKSLLECNSKENSIETPVLNADETSEKDVAPLQGPPQTGRSSATKIP</sequence>
<evidence type="ECO:0000313" key="3">
    <source>
        <dbReference type="Proteomes" id="UP000239156"/>
    </source>
</evidence>